<comment type="caution">
    <text evidence="3">The sequence shown here is derived from an EMBL/GenBank/DDBJ whole genome shotgun (WGS) entry which is preliminary data.</text>
</comment>
<proteinExistence type="predicted"/>
<evidence type="ECO:0000313" key="4">
    <source>
        <dbReference type="Proteomes" id="UP001498398"/>
    </source>
</evidence>
<evidence type="ECO:0000313" key="3">
    <source>
        <dbReference type="EMBL" id="KAK7442789.1"/>
    </source>
</evidence>
<dbReference type="Pfam" id="PF08652">
    <property type="entry name" value="RAI1"/>
    <property type="match status" value="1"/>
</dbReference>
<name>A0ABR1IXR7_9AGAR</name>
<reference evidence="3 4" key="1">
    <citation type="submission" date="2024-01" db="EMBL/GenBank/DDBJ databases">
        <title>A draft genome for the cacao thread blight pathogen Marasmiellus scandens.</title>
        <authorList>
            <person name="Baruah I.K."/>
            <person name="Leung J."/>
            <person name="Bukari Y."/>
            <person name="Amoako-Attah I."/>
            <person name="Meinhardt L.W."/>
            <person name="Bailey B.A."/>
            <person name="Cohen S.P."/>
        </authorList>
    </citation>
    <scope>NUCLEOTIDE SEQUENCE [LARGE SCALE GENOMIC DNA]</scope>
    <source>
        <strain evidence="3 4">GH-19</strain>
    </source>
</reference>
<dbReference type="InterPro" id="IPR013961">
    <property type="entry name" value="RAI1"/>
</dbReference>
<dbReference type="Proteomes" id="UP001498398">
    <property type="component" value="Unassembled WGS sequence"/>
</dbReference>
<feature type="region of interest" description="Disordered" evidence="1">
    <location>
        <begin position="1"/>
        <end position="25"/>
    </location>
</feature>
<accession>A0ABR1IXR7</accession>
<feature type="domain" description="RAI1-like" evidence="2">
    <location>
        <begin position="38"/>
        <end position="258"/>
    </location>
</feature>
<gene>
    <name evidence="3" type="ORF">VKT23_016034</name>
</gene>
<organism evidence="3 4">
    <name type="scientific">Marasmiellus scandens</name>
    <dbReference type="NCBI Taxonomy" id="2682957"/>
    <lineage>
        <taxon>Eukaryota</taxon>
        <taxon>Fungi</taxon>
        <taxon>Dikarya</taxon>
        <taxon>Basidiomycota</taxon>
        <taxon>Agaricomycotina</taxon>
        <taxon>Agaricomycetes</taxon>
        <taxon>Agaricomycetidae</taxon>
        <taxon>Agaricales</taxon>
        <taxon>Marasmiineae</taxon>
        <taxon>Omphalotaceae</taxon>
        <taxon>Marasmiellus</taxon>
    </lineage>
</organism>
<protein>
    <recommendedName>
        <fullName evidence="2">RAI1-like domain-containing protein</fullName>
    </recommendedName>
</protein>
<sequence length="263" mass="29616">MNNHDLTPVLTDPSTSTSKPESPPTTINVTLGDCRFISHITTKEDGSYECTNSAMRYFAEPINPTSSLSLRSRVQNILKQQPGRWFDHPKHLDPIIAGCLSPSVRSSSRVNLEEHILGRNVVLTWRKILTRIFVGESITLHVSLIDGILYMEEEDPRPRWRAREYAFGDAVGMAFEGAYTVTSAKSKRKGRDQAKGRIQLGGLTHIGTQWRNIVVRTLGDLNLVFCGEVDAVRDLKNNTGRETDMDFFNRRIELKCRNSKGGK</sequence>
<dbReference type="EMBL" id="JBANRG010000057">
    <property type="protein sequence ID" value="KAK7442789.1"/>
    <property type="molecule type" value="Genomic_DNA"/>
</dbReference>
<evidence type="ECO:0000259" key="2">
    <source>
        <dbReference type="Pfam" id="PF08652"/>
    </source>
</evidence>
<feature type="compositionally biased region" description="Low complexity" evidence="1">
    <location>
        <begin position="13"/>
        <end position="25"/>
    </location>
</feature>
<keyword evidence="4" id="KW-1185">Reference proteome</keyword>
<evidence type="ECO:0000256" key="1">
    <source>
        <dbReference type="SAM" id="MobiDB-lite"/>
    </source>
</evidence>